<dbReference type="SUPFAM" id="SSF51445">
    <property type="entry name" value="(Trans)glycosidases"/>
    <property type="match status" value="1"/>
</dbReference>
<evidence type="ECO:0000256" key="5">
    <source>
        <dbReference type="ARBA" id="ARBA00023295"/>
    </source>
</evidence>
<reference evidence="11 12" key="1">
    <citation type="submission" date="2020-01" db="EMBL/GenBank/DDBJ databases">
        <authorList>
            <person name="Kim M.K."/>
        </authorList>
    </citation>
    <scope>NUCLEOTIDE SEQUENCE [LARGE SCALE GENOMIC DNA]</scope>
    <source>
        <strain evidence="11 12">BT213</strain>
    </source>
</reference>
<evidence type="ECO:0000259" key="7">
    <source>
        <dbReference type="Pfam" id="PF00728"/>
    </source>
</evidence>
<dbReference type="GO" id="GO:0004563">
    <property type="term" value="F:beta-N-acetylhexosaminidase activity"/>
    <property type="evidence" value="ECO:0007669"/>
    <property type="project" value="UniProtKB-EC"/>
</dbReference>
<dbReference type="SUPFAM" id="SSF49785">
    <property type="entry name" value="Galactose-binding domain-like"/>
    <property type="match status" value="1"/>
</dbReference>
<evidence type="ECO:0000259" key="10">
    <source>
        <dbReference type="Pfam" id="PF13290"/>
    </source>
</evidence>
<dbReference type="Proteomes" id="UP000478546">
    <property type="component" value="Unassembled WGS sequence"/>
</dbReference>
<keyword evidence="4 11" id="KW-0378">Hydrolase</keyword>
<dbReference type="InterPro" id="IPR017853">
    <property type="entry name" value="GH"/>
</dbReference>
<dbReference type="SUPFAM" id="SSF55545">
    <property type="entry name" value="beta-N-acetylhexosaminidase-like domain"/>
    <property type="match status" value="1"/>
</dbReference>
<evidence type="ECO:0000259" key="8">
    <source>
        <dbReference type="Pfam" id="PF00754"/>
    </source>
</evidence>
<dbReference type="EC" id="3.2.1.52" evidence="3"/>
<feature type="active site" description="Proton donor" evidence="6">
    <location>
        <position position="341"/>
    </location>
</feature>
<dbReference type="GO" id="GO:0005975">
    <property type="term" value="P:carbohydrate metabolic process"/>
    <property type="evidence" value="ECO:0007669"/>
    <property type="project" value="InterPro"/>
</dbReference>
<evidence type="ECO:0000313" key="11">
    <source>
        <dbReference type="EMBL" id="NDK55160.1"/>
    </source>
</evidence>
<evidence type="ECO:0000256" key="2">
    <source>
        <dbReference type="ARBA" id="ARBA00006285"/>
    </source>
</evidence>
<feature type="domain" description="Glycoside hydrolase family 20 catalytic" evidence="7">
    <location>
        <begin position="164"/>
        <end position="510"/>
    </location>
</feature>
<evidence type="ECO:0000256" key="6">
    <source>
        <dbReference type="PIRSR" id="PIRSR625705-1"/>
    </source>
</evidence>
<dbReference type="Pfam" id="PF13290">
    <property type="entry name" value="CHB_HEX_C_1"/>
    <property type="match status" value="1"/>
</dbReference>
<proteinExistence type="inferred from homology"/>
<dbReference type="InterPro" id="IPR008979">
    <property type="entry name" value="Galactose-bd-like_sf"/>
</dbReference>
<name>A0A6B2H5S4_9BACT</name>
<sequence>MLRPAILLLSILSILILPTAAQYRSFSTVSLVPRPQHVKEQQGHFILNANTRIYLNPDQQYLEFTAQQLAQEIKKITGQQPQVLFKNPRKRGSNFIYLTLTNTPDTLGPEGYSLKVEPTKIILAANQPAGIAMGLQTINQLLPLTQTLAPVTIPALEITDKPRYSWRGLHLDVVRHFFPVADVKKYIDYLAMHKLNTFHWHLTDDQGWRIEIKKYPKLTEVGGWRDGTIIGHALERPQQFDGKRYGGFYTQDEIREVVQYAKDRHITIVPEIEMPGHALAALAAYPELSCTGGPFKTEQAWGIFEDVFCAGNEQTYSFLQDVLSEVSALFPGQVIHIGGDEVPKTRWQACPKCQAKIAAENLKNEHELQSYFIERIGKFLKTKGKRIIGWDEILDGGIPGNALIMSWRGTAGGIKAAEQQHGVVMTPTSHLYLDYYQGEQQLEPLAFGGYTPLSKVYSFNPTPDKLTASERRFILGAQANLWTEYIPTFKHVEYMLFPRIAAASEVFWTNPENKNFTDFAERMQQQYQRYEALGINYSTSAYQVKQHIAIDTAQRQATIAFTSDATGAQLFYTTDGSSPTQASQLYTAPFTVNKTATIKAASFMDGRLMDEPTTTKLTLHQAFARPVKLQNKPSRYFPGQGAATITNGLNGSLNQNDGQWLGFATDNLEAIIDLGKSTTISRISSSHLQNMLANIFLPTQLEFAVSEDGKKFKTVKTIVNTTDPLKGGIFTQAFTAEFAPVKVRFVKVIARNIKVCPPKHRSAGKTAWLFVDEVVVD</sequence>
<dbReference type="InterPro" id="IPR015883">
    <property type="entry name" value="Glyco_hydro_20_cat"/>
</dbReference>
<evidence type="ECO:0000259" key="9">
    <source>
        <dbReference type="Pfam" id="PF02838"/>
    </source>
</evidence>
<dbReference type="Pfam" id="PF00728">
    <property type="entry name" value="Glyco_hydro_20"/>
    <property type="match status" value="1"/>
</dbReference>
<dbReference type="InterPro" id="IPR000421">
    <property type="entry name" value="FA58C"/>
</dbReference>
<dbReference type="GO" id="GO:0016020">
    <property type="term" value="C:membrane"/>
    <property type="evidence" value="ECO:0007669"/>
    <property type="project" value="TreeGrafter"/>
</dbReference>
<dbReference type="Pfam" id="PF00754">
    <property type="entry name" value="F5_F8_type_C"/>
    <property type="match status" value="1"/>
</dbReference>
<dbReference type="InterPro" id="IPR015882">
    <property type="entry name" value="HEX_bac_N"/>
</dbReference>
<dbReference type="RefSeq" id="WP_162345213.1">
    <property type="nucleotide sequence ID" value="NZ_JAAEAA010000004.1"/>
</dbReference>
<gene>
    <name evidence="11" type="ORF">GWO68_04440</name>
</gene>
<comment type="catalytic activity">
    <reaction evidence="1">
        <text>Hydrolysis of terminal non-reducing N-acetyl-D-hexosamine residues in N-acetyl-beta-D-hexosaminides.</text>
        <dbReference type="EC" id="3.2.1.52"/>
    </reaction>
</comment>
<feature type="domain" description="GH29D-like beta-sandwich" evidence="10">
    <location>
        <begin position="554"/>
        <end position="611"/>
    </location>
</feature>
<keyword evidence="5" id="KW-0326">Glycosidase</keyword>
<dbReference type="GO" id="GO:0030203">
    <property type="term" value="P:glycosaminoglycan metabolic process"/>
    <property type="evidence" value="ECO:0007669"/>
    <property type="project" value="TreeGrafter"/>
</dbReference>
<dbReference type="EMBL" id="JAAEAA010000004">
    <property type="protein sequence ID" value="NDK55160.1"/>
    <property type="molecule type" value="Genomic_DNA"/>
</dbReference>
<comment type="similarity">
    <text evidence="2">Belongs to the glycosyl hydrolase 20 family.</text>
</comment>
<evidence type="ECO:0000313" key="12">
    <source>
        <dbReference type="Proteomes" id="UP000478546"/>
    </source>
</evidence>
<dbReference type="Gene3D" id="3.30.379.10">
    <property type="entry name" value="Chitobiase/beta-hexosaminidase domain 2-like"/>
    <property type="match status" value="1"/>
</dbReference>
<dbReference type="PANTHER" id="PTHR22600">
    <property type="entry name" value="BETA-HEXOSAMINIDASE"/>
    <property type="match status" value="1"/>
</dbReference>
<comment type="caution">
    <text evidence="11">The sequence shown here is derived from an EMBL/GenBank/DDBJ whole genome shotgun (WGS) entry which is preliminary data.</text>
</comment>
<organism evidence="11 12">
    <name type="scientific">Pontibacter fetidus</name>
    <dbReference type="NCBI Taxonomy" id="2700082"/>
    <lineage>
        <taxon>Bacteria</taxon>
        <taxon>Pseudomonadati</taxon>
        <taxon>Bacteroidota</taxon>
        <taxon>Cytophagia</taxon>
        <taxon>Cytophagales</taxon>
        <taxon>Hymenobacteraceae</taxon>
        <taxon>Pontibacter</taxon>
    </lineage>
</organism>
<dbReference type="CDD" id="cd06563">
    <property type="entry name" value="GH20_chitobiase-like"/>
    <property type="match status" value="1"/>
</dbReference>
<dbReference type="Pfam" id="PF02838">
    <property type="entry name" value="Glyco_hydro_20b"/>
    <property type="match status" value="1"/>
</dbReference>
<dbReference type="Gene3D" id="3.20.20.80">
    <property type="entry name" value="Glycosidases"/>
    <property type="match status" value="1"/>
</dbReference>
<dbReference type="InterPro" id="IPR029018">
    <property type="entry name" value="Hex-like_dom2"/>
</dbReference>
<feature type="domain" description="Beta-hexosaminidase bacterial type N-terminal" evidence="9">
    <location>
        <begin position="30"/>
        <end position="160"/>
    </location>
</feature>
<dbReference type="InterPro" id="IPR059177">
    <property type="entry name" value="GH29D-like_dom"/>
</dbReference>
<evidence type="ECO:0000256" key="1">
    <source>
        <dbReference type="ARBA" id="ARBA00001231"/>
    </source>
</evidence>
<evidence type="ECO:0000256" key="3">
    <source>
        <dbReference type="ARBA" id="ARBA00012663"/>
    </source>
</evidence>
<accession>A0A6B2H5S4</accession>
<feature type="domain" description="F5/8 type C" evidence="8">
    <location>
        <begin position="649"/>
        <end position="752"/>
    </location>
</feature>
<dbReference type="InterPro" id="IPR025705">
    <property type="entry name" value="Beta_hexosaminidase_sua/sub"/>
</dbReference>
<evidence type="ECO:0000256" key="4">
    <source>
        <dbReference type="ARBA" id="ARBA00022801"/>
    </source>
</evidence>
<protein>
    <recommendedName>
        <fullName evidence="3">beta-N-acetylhexosaminidase</fullName>
        <ecNumber evidence="3">3.2.1.52</ecNumber>
    </recommendedName>
</protein>
<dbReference type="PRINTS" id="PR00738">
    <property type="entry name" value="GLHYDRLASE20"/>
</dbReference>
<dbReference type="Gene3D" id="2.60.120.260">
    <property type="entry name" value="Galactose-binding domain-like"/>
    <property type="match status" value="1"/>
</dbReference>
<dbReference type="AlphaFoldDB" id="A0A6B2H5S4"/>
<dbReference type="PANTHER" id="PTHR22600:SF57">
    <property type="entry name" value="BETA-N-ACETYLHEXOSAMINIDASE"/>
    <property type="match status" value="1"/>
</dbReference>
<keyword evidence="12" id="KW-1185">Reference proteome</keyword>